<dbReference type="InterPro" id="IPR003695">
    <property type="entry name" value="Ppx_GppA_N"/>
</dbReference>
<sequence>MRKVAGIDCGTNSIRLILAEGEDGKIFRSTKTMKVIRLGENLDATGQISEAALQRAFAATQEYAKKIADFGAEKVRFVATSASRDAKNAEVFVGGIKQILGQSPQVIPGSVEASLSFQGALSGNVPPLPALIVDIGGGSTEFILGDEQEQKCLSTPMGSVRFTERYFPGEDGIDLASPANARASEQARKLIAQADAAVSLKNTKALVGVAGTSNTVMAMALGLSYDNQQALDSAVLSCEEMIAACEKMATMTVAERARLPYMPSGREDVIGAGALIWKEIVAAVADASGISQVRCSSRDILDGIALSLL</sequence>
<feature type="domain" description="Ppx/GppA phosphatase N-terminal" evidence="1">
    <location>
        <begin position="30"/>
        <end position="303"/>
    </location>
</feature>
<dbReference type="PANTHER" id="PTHR30005:SF13">
    <property type="entry name" value="EXOPOLYPHOSPHATASE 2"/>
    <property type="match status" value="1"/>
</dbReference>
<dbReference type="Gene3D" id="3.30.420.150">
    <property type="entry name" value="Exopolyphosphatase. Domain 2"/>
    <property type="match status" value="1"/>
</dbReference>
<evidence type="ECO:0000313" key="2">
    <source>
        <dbReference type="EMBL" id="WCE45596.1"/>
    </source>
</evidence>
<evidence type="ECO:0000259" key="1">
    <source>
        <dbReference type="Pfam" id="PF02541"/>
    </source>
</evidence>
<dbReference type="EMBL" id="CP116394">
    <property type="protein sequence ID" value="WCE45596.1"/>
    <property type="molecule type" value="Genomic_DNA"/>
</dbReference>
<dbReference type="KEGG" id="wne:PIG85_08055"/>
<dbReference type="SUPFAM" id="SSF53067">
    <property type="entry name" value="Actin-like ATPase domain"/>
    <property type="match status" value="2"/>
</dbReference>
<dbReference type="InterPro" id="IPR050273">
    <property type="entry name" value="GppA/Ppx_hydrolase"/>
</dbReference>
<dbReference type="AlphaFoldDB" id="A0AB38XMU0"/>
<dbReference type="RefSeq" id="WP_004807455.1">
    <property type="nucleotide sequence ID" value="NZ_CP116394.1"/>
</dbReference>
<evidence type="ECO:0000313" key="3">
    <source>
        <dbReference type="Proteomes" id="UP001211044"/>
    </source>
</evidence>
<dbReference type="GO" id="GO:0016462">
    <property type="term" value="F:pyrophosphatase activity"/>
    <property type="evidence" value="ECO:0007669"/>
    <property type="project" value="TreeGrafter"/>
</dbReference>
<dbReference type="InterPro" id="IPR043129">
    <property type="entry name" value="ATPase_NBD"/>
</dbReference>
<organism evidence="2 3">
    <name type="scientific">Winkia neuii subsp. anitrata</name>
    <dbReference type="NCBI Taxonomy" id="29318"/>
    <lineage>
        <taxon>Bacteria</taxon>
        <taxon>Bacillati</taxon>
        <taxon>Actinomycetota</taxon>
        <taxon>Actinomycetes</taxon>
        <taxon>Actinomycetales</taxon>
        <taxon>Actinomycetaceae</taxon>
        <taxon>Winkia</taxon>
    </lineage>
</organism>
<name>A0AB38XMU0_9ACTO</name>
<dbReference type="Gene3D" id="3.30.420.40">
    <property type="match status" value="1"/>
</dbReference>
<proteinExistence type="predicted"/>
<protein>
    <submittedName>
        <fullName evidence="2">Exopolyphosphatase</fullName>
    </submittedName>
</protein>
<accession>A0AB38XMU0</accession>
<gene>
    <name evidence="2" type="ORF">PIG85_08055</name>
</gene>
<dbReference type="Pfam" id="PF02541">
    <property type="entry name" value="Ppx-GppA"/>
    <property type="match status" value="1"/>
</dbReference>
<dbReference type="PANTHER" id="PTHR30005">
    <property type="entry name" value="EXOPOLYPHOSPHATASE"/>
    <property type="match status" value="1"/>
</dbReference>
<reference evidence="2" key="1">
    <citation type="submission" date="2023-01" db="EMBL/GenBank/DDBJ databases">
        <title>Comparative Genomic Analysis of the Clinically-Derived Winkia Strain NY0527 Provides Evidence into the Taxonomic Reassignment of Winkia neuii and Characterizes Their Virulence Traits.</title>
        <authorList>
            <person name="Cai X."/>
            <person name="Peng Y."/>
            <person name="Li M."/>
            <person name="Qiu Y."/>
            <person name="Wang Y."/>
            <person name="Xu L."/>
            <person name="Hou Q."/>
        </authorList>
    </citation>
    <scope>NUCLEOTIDE SEQUENCE</scope>
    <source>
        <strain evidence="2">NY0527</strain>
    </source>
</reference>
<dbReference type="Proteomes" id="UP001211044">
    <property type="component" value="Chromosome"/>
</dbReference>